<dbReference type="HOGENOM" id="CLU_046025_2_0_1"/>
<dbReference type="PANTHER" id="PTHR40465:SF1">
    <property type="entry name" value="DUF6534 DOMAIN-CONTAINING PROTEIN"/>
    <property type="match status" value="1"/>
</dbReference>
<keyword evidence="2" id="KW-0472">Membrane</keyword>
<keyword evidence="5" id="KW-1185">Reference proteome</keyword>
<sequence length="340" mass="37252">MGNPAEAAHGPGLIGAFLNIFLYGLMSAQVFYYFTTYKKDRLWIKAYVLLLFVADLLNSVFDIFWLYGDIIIHFGDVNNLNNSDWRLATDPAMVATIATIVQLFYAWRVKSITGNVWLSGLIVVTSFVALCGGLGTAIAVVWVKHYTNFSKFDQVGIVWLISTAVCDTAITASLTWFLRTHRTGFTHTDDVLNKIIRLTVSNGFLTAVWAIVDLILFLTIPTGVHLAMNLPLAKLYTNSLMASLNSRSGWKFSSADTDNMRTGPASGGGGGGAANKSNAMPEFVKLSTTHAATRPEVLVTVECHEMIDVDTEDGDADTKWDRDASESASRASGRKVRDMV</sequence>
<organism evidence="4 5">
    <name type="scientific">Phlebiopsis gigantea (strain 11061_1 CR5-6)</name>
    <name type="common">White-rot fungus</name>
    <name type="synonym">Peniophora gigantea</name>
    <dbReference type="NCBI Taxonomy" id="745531"/>
    <lineage>
        <taxon>Eukaryota</taxon>
        <taxon>Fungi</taxon>
        <taxon>Dikarya</taxon>
        <taxon>Basidiomycota</taxon>
        <taxon>Agaricomycotina</taxon>
        <taxon>Agaricomycetes</taxon>
        <taxon>Polyporales</taxon>
        <taxon>Phanerochaetaceae</taxon>
        <taxon>Phlebiopsis</taxon>
    </lineage>
</organism>
<dbReference type="Pfam" id="PF20152">
    <property type="entry name" value="DUF6534"/>
    <property type="match status" value="1"/>
</dbReference>
<dbReference type="InterPro" id="IPR045339">
    <property type="entry name" value="DUF6534"/>
</dbReference>
<feature type="transmembrane region" description="Helical" evidence="2">
    <location>
        <begin position="46"/>
        <end position="67"/>
    </location>
</feature>
<dbReference type="Proteomes" id="UP000053257">
    <property type="component" value="Unassembled WGS sequence"/>
</dbReference>
<feature type="transmembrane region" description="Helical" evidence="2">
    <location>
        <begin position="12"/>
        <end position="34"/>
    </location>
</feature>
<dbReference type="OrthoDB" id="3183258at2759"/>
<evidence type="ECO:0000313" key="5">
    <source>
        <dbReference type="Proteomes" id="UP000053257"/>
    </source>
</evidence>
<accession>A0A0C3NJX0</accession>
<gene>
    <name evidence="4" type="ORF">PHLGIDRAFT_92432</name>
</gene>
<dbReference type="AlphaFoldDB" id="A0A0C3NJX0"/>
<protein>
    <recommendedName>
        <fullName evidence="3">DUF6534 domain-containing protein</fullName>
    </recommendedName>
</protein>
<evidence type="ECO:0000256" key="1">
    <source>
        <dbReference type="SAM" id="MobiDB-lite"/>
    </source>
</evidence>
<reference evidence="4 5" key="1">
    <citation type="journal article" date="2014" name="PLoS Genet.">
        <title>Analysis of the Phlebiopsis gigantea genome, transcriptome and secretome provides insight into its pioneer colonization strategies of wood.</title>
        <authorList>
            <person name="Hori C."/>
            <person name="Ishida T."/>
            <person name="Igarashi K."/>
            <person name="Samejima M."/>
            <person name="Suzuki H."/>
            <person name="Master E."/>
            <person name="Ferreira P."/>
            <person name="Ruiz-Duenas F.J."/>
            <person name="Held B."/>
            <person name="Canessa P."/>
            <person name="Larrondo L.F."/>
            <person name="Schmoll M."/>
            <person name="Druzhinina I.S."/>
            <person name="Kubicek C.P."/>
            <person name="Gaskell J.A."/>
            <person name="Kersten P."/>
            <person name="St John F."/>
            <person name="Glasner J."/>
            <person name="Sabat G."/>
            <person name="Splinter BonDurant S."/>
            <person name="Syed K."/>
            <person name="Yadav J."/>
            <person name="Mgbeahuruike A.C."/>
            <person name="Kovalchuk A."/>
            <person name="Asiegbu F.O."/>
            <person name="Lackner G."/>
            <person name="Hoffmeister D."/>
            <person name="Rencoret J."/>
            <person name="Gutierrez A."/>
            <person name="Sun H."/>
            <person name="Lindquist E."/>
            <person name="Barry K."/>
            <person name="Riley R."/>
            <person name="Grigoriev I.V."/>
            <person name="Henrissat B."/>
            <person name="Kues U."/>
            <person name="Berka R.M."/>
            <person name="Martinez A.T."/>
            <person name="Covert S.F."/>
            <person name="Blanchette R.A."/>
            <person name="Cullen D."/>
        </authorList>
    </citation>
    <scope>NUCLEOTIDE SEQUENCE [LARGE SCALE GENOMIC DNA]</scope>
    <source>
        <strain evidence="4 5">11061_1 CR5-6</strain>
    </source>
</reference>
<feature type="compositionally biased region" description="Basic and acidic residues" evidence="1">
    <location>
        <begin position="316"/>
        <end position="325"/>
    </location>
</feature>
<keyword evidence="2" id="KW-1133">Transmembrane helix</keyword>
<feature type="transmembrane region" description="Helical" evidence="2">
    <location>
        <begin position="87"/>
        <end position="105"/>
    </location>
</feature>
<dbReference type="EMBL" id="KN840549">
    <property type="protein sequence ID" value="KIP05244.1"/>
    <property type="molecule type" value="Genomic_DNA"/>
</dbReference>
<dbReference type="STRING" id="745531.A0A0C3NJX0"/>
<evidence type="ECO:0000256" key="2">
    <source>
        <dbReference type="SAM" id="Phobius"/>
    </source>
</evidence>
<proteinExistence type="predicted"/>
<feature type="transmembrane region" description="Helical" evidence="2">
    <location>
        <begin position="199"/>
        <end position="220"/>
    </location>
</feature>
<evidence type="ECO:0000259" key="3">
    <source>
        <dbReference type="Pfam" id="PF20152"/>
    </source>
</evidence>
<name>A0A0C3NJX0_PHLG1</name>
<feature type="region of interest" description="Disordered" evidence="1">
    <location>
        <begin position="255"/>
        <end position="276"/>
    </location>
</feature>
<feature type="transmembrane region" description="Helical" evidence="2">
    <location>
        <begin position="155"/>
        <end position="178"/>
    </location>
</feature>
<evidence type="ECO:0000313" key="4">
    <source>
        <dbReference type="EMBL" id="KIP05244.1"/>
    </source>
</evidence>
<feature type="domain" description="DUF6534" evidence="3">
    <location>
        <begin position="163"/>
        <end position="248"/>
    </location>
</feature>
<feature type="transmembrane region" description="Helical" evidence="2">
    <location>
        <begin position="117"/>
        <end position="143"/>
    </location>
</feature>
<dbReference type="PANTHER" id="PTHR40465">
    <property type="entry name" value="CHROMOSOME 1, WHOLE GENOME SHOTGUN SEQUENCE"/>
    <property type="match status" value="1"/>
</dbReference>
<feature type="region of interest" description="Disordered" evidence="1">
    <location>
        <begin position="310"/>
        <end position="340"/>
    </location>
</feature>
<keyword evidence="2" id="KW-0812">Transmembrane</keyword>